<name>A0A8X6UA58_NEPPI</name>
<protein>
    <submittedName>
        <fullName evidence="1">Uncharacterized protein</fullName>
    </submittedName>
</protein>
<dbReference type="EMBL" id="BMAW01121985">
    <property type="protein sequence ID" value="GFT96834.1"/>
    <property type="molecule type" value="Genomic_DNA"/>
</dbReference>
<proteinExistence type="predicted"/>
<dbReference type="AlphaFoldDB" id="A0A8X6UA58"/>
<evidence type="ECO:0000313" key="1">
    <source>
        <dbReference type="EMBL" id="GFT96834.1"/>
    </source>
</evidence>
<dbReference type="Proteomes" id="UP000887013">
    <property type="component" value="Unassembled WGS sequence"/>
</dbReference>
<comment type="caution">
    <text evidence="1">The sequence shown here is derived from an EMBL/GenBank/DDBJ whole genome shotgun (WGS) entry which is preliminary data.</text>
</comment>
<gene>
    <name evidence="1" type="ORF">NPIL_40521</name>
</gene>
<reference evidence="1" key="1">
    <citation type="submission" date="2020-08" db="EMBL/GenBank/DDBJ databases">
        <title>Multicomponent nature underlies the extraordinary mechanical properties of spider dragline silk.</title>
        <authorList>
            <person name="Kono N."/>
            <person name="Nakamura H."/>
            <person name="Mori M."/>
            <person name="Yoshida Y."/>
            <person name="Ohtoshi R."/>
            <person name="Malay A.D."/>
            <person name="Moran D.A.P."/>
            <person name="Tomita M."/>
            <person name="Numata K."/>
            <person name="Arakawa K."/>
        </authorList>
    </citation>
    <scope>NUCLEOTIDE SEQUENCE</scope>
</reference>
<accession>A0A8X6UA58</accession>
<keyword evidence="2" id="KW-1185">Reference proteome</keyword>
<organism evidence="1 2">
    <name type="scientific">Nephila pilipes</name>
    <name type="common">Giant wood spider</name>
    <name type="synonym">Nephila maculata</name>
    <dbReference type="NCBI Taxonomy" id="299642"/>
    <lineage>
        <taxon>Eukaryota</taxon>
        <taxon>Metazoa</taxon>
        <taxon>Ecdysozoa</taxon>
        <taxon>Arthropoda</taxon>
        <taxon>Chelicerata</taxon>
        <taxon>Arachnida</taxon>
        <taxon>Araneae</taxon>
        <taxon>Araneomorphae</taxon>
        <taxon>Entelegynae</taxon>
        <taxon>Araneoidea</taxon>
        <taxon>Nephilidae</taxon>
        <taxon>Nephila</taxon>
    </lineage>
</organism>
<sequence>MSFTTLHVFPFETAQKLYRTVFRGSKKISIIVTKGISRCKWWTIEVNGNINSAQDDTETLYETRPGVFHVLMDLYIEVHKDLKDEQTGRKNYASELTS</sequence>
<evidence type="ECO:0000313" key="2">
    <source>
        <dbReference type="Proteomes" id="UP000887013"/>
    </source>
</evidence>